<evidence type="ECO:0000256" key="1">
    <source>
        <dbReference type="SAM" id="MobiDB-lite"/>
    </source>
</evidence>
<evidence type="ECO:0000313" key="4">
    <source>
        <dbReference type="EMBL" id="EGX55769.1"/>
    </source>
</evidence>
<feature type="compositionally biased region" description="Gly residues" evidence="1">
    <location>
        <begin position="155"/>
        <end position="166"/>
    </location>
</feature>
<evidence type="ECO:0000313" key="5">
    <source>
        <dbReference type="Proteomes" id="UP000004217"/>
    </source>
</evidence>
<accession>G2GL49</accession>
<keyword evidence="3" id="KW-0732">Signal</keyword>
<feature type="compositionally biased region" description="Basic and acidic residues" evidence="1">
    <location>
        <begin position="37"/>
        <end position="65"/>
    </location>
</feature>
<feature type="transmembrane region" description="Helical" evidence="2">
    <location>
        <begin position="166"/>
        <end position="189"/>
    </location>
</feature>
<dbReference type="EMBL" id="AGBF01000196">
    <property type="protein sequence ID" value="EGX55769.1"/>
    <property type="molecule type" value="Genomic_DNA"/>
</dbReference>
<evidence type="ECO:0000256" key="3">
    <source>
        <dbReference type="SAM" id="SignalP"/>
    </source>
</evidence>
<keyword evidence="2" id="KW-1133">Transmembrane helix</keyword>
<feature type="compositionally biased region" description="Basic and acidic residues" evidence="1">
    <location>
        <begin position="84"/>
        <end position="123"/>
    </location>
</feature>
<feature type="signal peptide" evidence="3">
    <location>
        <begin position="1"/>
        <end position="25"/>
    </location>
</feature>
<feature type="region of interest" description="Disordered" evidence="1">
    <location>
        <begin position="29"/>
        <end position="169"/>
    </location>
</feature>
<reference evidence="4 5" key="1">
    <citation type="submission" date="2011-08" db="EMBL/GenBank/DDBJ databases">
        <authorList>
            <person name="Lin Y."/>
            <person name="Hao X."/>
            <person name="Johnstone L."/>
            <person name="Miller S.J."/>
            <person name="Wei G."/>
            <person name="Rensing C."/>
        </authorList>
    </citation>
    <scope>NUCLEOTIDE SEQUENCE [LARGE SCALE GENOMIC DNA]</scope>
    <source>
        <strain evidence="4 5">K42</strain>
    </source>
</reference>
<feature type="chain" id="PRO_5003430130" description="Integral membrane protein" evidence="3">
    <location>
        <begin position="26"/>
        <end position="198"/>
    </location>
</feature>
<dbReference type="Proteomes" id="UP000004217">
    <property type="component" value="Unassembled WGS sequence"/>
</dbReference>
<keyword evidence="2" id="KW-0812">Transmembrane</keyword>
<dbReference type="RefSeq" id="WP_007502698.1">
    <property type="nucleotide sequence ID" value="NZ_AGBF01000196.1"/>
</dbReference>
<sequence length="198" mass="20651">MRSVRMLLATATATAALAITPTAYAVTMGDWGNDDGSYSKERDKSEDQSYSKERDKDDKRDEPRGGMRTGGGALAAVGNGDDWGGDKDPKYDPDTYRNKDQGPGKEPWKGGEERGNDSWKGDNDSWGGGDQEKGDSWGGDRDESRGEGGGDRGKPLGGMHTGGGGLATPSVTAAGLAVLGVAGTGMYAMRRKKAGGLA</sequence>
<gene>
    <name evidence="4" type="ORF">SZN_31224</name>
</gene>
<dbReference type="OrthoDB" id="4338612at2"/>
<name>G2GL49_9ACTN</name>
<comment type="caution">
    <text evidence="4">The sequence shown here is derived from an EMBL/GenBank/DDBJ whole genome shotgun (WGS) entry which is preliminary data.</text>
</comment>
<dbReference type="AlphaFoldDB" id="G2GL49"/>
<protein>
    <recommendedName>
        <fullName evidence="6">Integral membrane protein</fullName>
    </recommendedName>
</protein>
<evidence type="ECO:0000256" key="2">
    <source>
        <dbReference type="SAM" id="Phobius"/>
    </source>
</evidence>
<keyword evidence="5" id="KW-1185">Reference proteome</keyword>
<keyword evidence="2" id="KW-0472">Membrane</keyword>
<proteinExistence type="predicted"/>
<evidence type="ECO:0008006" key="6">
    <source>
        <dbReference type="Google" id="ProtNLM"/>
    </source>
</evidence>
<dbReference type="PATRIC" id="fig|700597.3.peg.6118"/>
<organism evidence="4 5">
    <name type="scientific">Streptomyces zinciresistens K42</name>
    <dbReference type="NCBI Taxonomy" id="700597"/>
    <lineage>
        <taxon>Bacteria</taxon>
        <taxon>Bacillati</taxon>
        <taxon>Actinomycetota</taxon>
        <taxon>Actinomycetes</taxon>
        <taxon>Kitasatosporales</taxon>
        <taxon>Streptomycetaceae</taxon>
        <taxon>Streptomyces</taxon>
    </lineage>
</organism>
<feature type="compositionally biased region" description="Basic and acidic residues" evidence="1">
    <location>
        <begin position="130"/>
        <end position="154"/>
    </location>
</feature>